<dbReference type="OMA" id="VLENCCP"/>
<feature type="region of interest" description="Disordered" evidence="2">
    <location>
        <begin position="234"/>
        <end position="286"/>
    </location>
</feature>
<feature type="compositionally biased region" description="Polar residues" evidence="2">
    <location>
        <begin position="264"/>
        <end position="281"/>
    </location>
</feature>
<feature type="compositionally biased region" description="Polar residues" evidence="2">
    <location>
        <begin position="1784"/>
        <end position="1796"/>
    </location>
</feature>
<dbReference type="EMBL" id="LJSK01000003">
    <property type="protein sequence ID" value="KPI90637.1"/>
    <property type="molecule type" value="Genomic_DNA"/>
</dbReference>
<evidence type="ECO:0000313" key="3">
    <source>
        <dbReference type="EMBL" id="KPI90637.1"/>
    </source>
</evidence>
<keyword evidence="4" id="KW-1185">Reference proteome</keyword>
<feature type="region of interest" description="Disordered" evidence="2">
    <location>
        <begin position="462"/>
        <end position="511"/>
    </location>
</feature>
<evidence type="ECO:0000256" key="1">
    <source>
        <dbReference type="SAM" id="Coils"/>
    </source>
</evidence>
<organism evidence="3 4">
    <name type="scientific">Leptomonas seymouri</name>
    <dbReference type="NCBI Taxonomy" id="5684"/>
    <lineage>
        <taxon>Eukaryota</taxon>
        <taxon>Discoba</taxon>
        <taxon>Euglenozoa</taxon>
        <taxon>Kinetoplastea</taxon>
        <taxon>Metakinetoplastina</taxon>
        <taxon>Trypanosomatida</taxon>
        <taxon>Trypanosomatidae</taxon>
        <taxon>Leishmaniinae</taxon>
        <taxon>Leptomonas</taxon>
    </lineage>
</organism>
<feature type="compositionally biased region" description="Low complexity" evidence="2">
    <location>
        <begin position="1908"/>
        <end position="1939"/>
    </location>
</feature>
<feature type="coiled-coil region" evidence="1">
    <location>
        <begin position="716"/>
        <end position="781"/>
    </location>
</feature>
<dbReference type="VEuPathDB" id="TriTrypDB:Lsey_0003_0300"/>
<accession>A0A0N0P9E8</accession>
<feature type="compositionally biased region" description="Low complexity" evidence="2">
    <location>
        <begin position="851"/>
        <end position="864"/>
    </location>
</feature>
<dbReference type="Proteomes" id="UP000038009">
    <property type="component" value="Unassembled WGS sequence"/>
</dbReference>
<sequence>MPRNTVPSKTPLESFSSPPDEERTAATSPMVSPGPRHAERLSSSHATQSRPSALAIERLNASTEVPVVVHLPACSDAREEGDDGAQDSPFTALPTDPSLQLDNVILDTLLWMSGMSRSMRASEGLSETEGLKLLQNDAEDTPAEATSRTASIERPHDTLHTTPAVSTGQSGSSQSALSLPPARRGNDDEHTDASQQQQQQLRTPMQRRIPALFTDPQNSNGDYLNTATGMGDAVTSLSGGIPPTGSAGLVSTTHPSPGADVVSRSPTSNESADPRTTQSALSKARVRRTEQLGGMGIVRGLQWQEEFTAHAQQILRETHKQVEVLREYQAKAARETQRADRLAEARRTLEKRLAAAEQLRLAEEEEHKTTVGELSRQVLEQDEVIGSLRRMQVAWEDQLEEARRAAKAQKAAHEAEIDVLARRHESQLEALRVEHRQREEKWKLEHERLLLLLPEQRQCASTKTDADELESSLASPSGTDRAASASRVDAATKTEAAGKLSSSNGSTHGPGLFEMPSDQTPYERIHPEALARQQLREEMLMSQLSLLEGRLQHEVEQRRQSEQQVMDLLVQNEDLREVAARVAAPASKAVKDSQAQQVQLATAELLAEAEREASAIESAVRDRAAAIQQQQMLHEIQKEYEVLQRESTALRRHTAQQRQHVAQWAAIRSHLLPLLELAGMEPDMLTAEAVHPRDVAATLDALFASLKEQKRANIMNNALEREAVRLASLEQALQQADQQNSMHQATLEVTEAQLREARNELAQWQQRQQEILRRQQQHEEAWRTAEVHFKSVMAMLQRALRAYAQPPSHTRADDGDYLLAASSAASSEAEVKASKTKKCPLTESLAGLQKSSEAAVVESSATSSHRLEDSSNASSPADLEGSLKEAPAAVAKEVREHTGPAPSVVTLSKTEEAAVSEMSEALVGCEDSDARNGPALPASTMTVTATVMATVDALADGAPLLASNLENNMNSLKRSVRKLLTAWRTRQQALLENQKHWKQKAEEALSSHAALQAMHRSQEKRQKQQVRMLQSAEQHRIQELEALKREWAAALEQQTAKHALDLKHVHNAATREREALLGQIGAAEKKAREGDRALAVANEDCRTLEATVAQLQEEQVNAVKEHEQAQRRQSDLNIHIEDLEARLRETQQATVGMHALLTASVSAMVRLMLALHQLRQHYTVLHALRGNAEYAIRAVEHILSAANAQGYAGGADAWMASPLPPKSASHIWLSSLVASPSASAVLLPGSRLRAAVHAAVAVRRMQQLRQLSLKSGLSAATPPPLAPTLSSYRSLNSALVSYGIPIPALVTADVGSAVRGDFVLPAVRLPHTQDLVAPILPLLAPSRQVKKVHFDYRGDGEGSQGNATCLQAGSRAAAATVKQSLLEHLLSVTQLDVYAPSTPFLLAGVKAATNVGTLFHHIAKQAPWRRSALYNAKEQHSASAAALLNCASSSLPPSLAEPLQHLLSSASSQARQLVEVKAVVQKLVEQNQKLVSAVETQAQLDETRALEMDSMAVQLSLRRPQEQELVSLQERLVQSRSSLLQERQLRREAEAQLAQLRQQQLQWIGEGEHLKREVYALNMELANSSAAAHGPSILTLQRGEDTVVESATEILEIAAHADAKLRTPHQRSAHSHLHDDGSLRTAQKKVMETRSASGYDDDSYYRQLLRGMGEGTIGREKSSRAALRYQPRHNIPTSEELTQLLRASPHKKLAGMTCKLNTQGHQRPLCGASNTSPGYVSQSENLELFVPTVALEQQRQGHKAPSAWSTAVEDAASGCQDAVWSGAHTGNSGPATSASREASAHAVSAPSQTKHRKHSNANSVNQAIAESVALSPPPLQTDLSIHTATSVSTPPTAQIQPQQQRRPSCLSSAKGEDLPHEQRFPHAQLAMRNCGNMQEKQPSMPLAKTWAPSNSSPLSSILSEQPRYAAPSAPHSATAASAESHLRKFVASREGSERSVTQPPPAVRLSLSGHGPLSPTTISSSLPRSEAKQEAPSYSTRGPTYFTSRPA</sequence>
<gene>
    <name evidence="3" type="ORF">ABL78_0233</name>
</gene>
<feature type="coiled-coil region" evidence="1">
    <location>
        <begin position="392"/>
        <end position="441"/>
    </location>
</feature>
<proteinExistence type="predicted"/>
<feature type="compositionally biased region" description="Low complexity" evidence="2">
    <location>
        <begin position="479"/>
        <end position="491"/>
    </location>
</feature>
<feature type="region of interest" description="Disordered" evidence="2">
    <location>
        <begin position="1"/>
        <end position="58"/>
    </location>
</feature>
<name>A0A0N0P9E8_LEPSE</name>
<protein>
    <submittedName>
        <fullName evidence="3">Uncharacterized protein</fullName>
    </submittedName>
</protein>
<feature type="compositionally biased region" description="Low complexity" evidence="2">
    <location>
        <begin position="1972"/>
        <end position="1984"/>
    </location>
</feature>
<evidence type="ECO:0000256" key="2">
    <source>
        <dbReference type="SAM" id="MobiDB-lite"/>
    </source>
</evidence>
<feature type="compositionally biased region" description="Low complexity" evidence="2">
    <location>
        <begin position="168"/>
        <end position="182"/>
    </location>
</feature>
<comment type="caution">
    <text evidence="3">The sequence shown here is derived from an EMBL/GenBank/DDBJ whole genome shotgun (WGS) entry which is preliminary data.</text>
</comment>
<feature type="region of interest" description="Disordered" evidence="2">
    <location>
        <begin position="848"/>
        <end position="886"/>
    </location>
</feature>
<keyword evidence="1" id="KW-0175">Coiled coil</keyword>
<feature type="region of interest" description="Disordered" evidence="2">
    <location>
        <begin position="1845"/>
        <end position="1876"/>
    </location>
</feature>
<dbReference type="PANTHER" id="PTHR45615">
    <property type="entry name" value="MYOSIN HEAVY CHAIN, NON-MUSCLE"/>
    <property type="match status" value="1"/>
</dbReference>
<feature type="compositionally biased region" description="Polar residues" evidence="2">
    <location>
        <begin position="1"/>
        <end position="17"/>
    </location>
</feature>
<feature type="region of interest" description="Disordered" evidence="2">
    <location>
        <begin position="1894"/>
        <end position="2007"/>
    </location>
</feature>
<feature type="coiled-coil region" evidence="1">
    <location>
        <begin position="325"/>
        <end position="366"/>
    </location>
</feature>
<feature type="compositionally biased region" description="Polar residues" evidence="2">
    <location>
        <begin position="1992"/>
        <end position="2007"/>
    </location>
</feature>
<dbReference type="OrthoDB" id="267333at2759"/>
<dbReference type="PANTHER" id="PTHR45615:SF72">
    <property type="entry name" value="CHROMOSOME UNDETERMINED SCAFFOLD_67, WHOLE GENOME SHOTGUN SEQUENCE"/>
    <property type="match status" value="1"/>
</dbReference>
<feature type="coiled-coil region" evidence="1">
    <location>
        <begin position="1539"/>
        <end position="1566"/>
    </location>
</feature>
<evidence type="ECO:0000313" key="4">
    <source>
        <dbReference type="Proteomes" id="UP000038009"/>
    </source>
</evidence>
<feature type="coiled-coil region" evidence="1">
    <location>
        <begin position="1094"/>
        <end position="1149"/>
    </location>
</feature>
<feature type="region of interest" description="Disordered" evidence="2">
    <location>
        <begin position="1779"/>
        <end position="1817"/>
    </location>
</feature>
<reference evidence="3 4" key="1">
    <citation type="journal article" date="2015" name="PLoS Pathog.">
        <title>Leptomonas seymouri: Adaptations to the Dixenous Life Cycle Analyzed by Genome Sequencing, Transcriptome Profiling and Co-infection with Leishmania donovani.</title>
        <authorList>
            <person name="Kraeva N."/>
            <person name="Butenko A."/>
            <person name="Hlavacova J."/>
            <person name="Kostygov A."/>
            <person name="Myskova J."/>
            <person name="Grybchuk D."/>
            <person name="Lestinova T."/>
            <person name="Votypka J."/>
            <person name="Volf P."/>
            <person name="Opperdoes F."/>
            <person name="Flegontov P."/>
            <person name="Lukes J."/>
            <person name="Yurchenko V."/>
        </authorList>
    </citation>
    <scope>NUCLEOTIDE SEQUENCE [LARGE SCALE GENOMIC DNA]</scope>
    <source>
        <strain evidence="3 4">ATCC 30220</strain>
    </source>
</reference>
<feature type="compositionally biased region" description="Low complexity" evidence="2">
    <location>
        <begin position="1849"/>
        <end position="1863"/>
    </location>
</feature>
<feature type="coiled-coil region" evidence="1">
    <location>
        <begin position="626"/>
        <end position="653"/>
    </location>
</feature>
<feature type="region of interest" description="Disordered" evidence="2">
    <location>
        <begin position="137"/>
        <end position="205"/>
    </location>
</feature>
<feature type="region of interest" description="Disordered" evidence="2">
    <location>
        <begin position="77"/>
        <end position="97"/>
    </location>
</feature>